<dbReference type="InterPro" id="IPR009057">
    <property type="entry name" value="Homeodomain-like_sf"/>
</dbReference>
<evidence type="ECO:0000313" key="6">
    <source>
        <dbReference type="Proteomes" id="UP000324611"/>
    </source>
</evidence>
<dbReference type="InterPro" id="IPR001647">
    <property type="entry name" value="HTH_TetR"/>
</dbReference>
<dbReference type="EMBL" id="VUOC01000002">
    <property type="protein sequence ID" value="KAA2242619.1"/>
    <property type="molecule type" value="Genomic_DNA"/>
</dbReference>
<accession>A0A5B2VX87</accession>
<evidence type="ECO:0000256" key="3">
    <source>
        <dbReference type="ARBA" id="ARBA00023163"/>
    </source>
</evidence>
<dbReference type="GO" id="GO:0003677">
    <property type="term" value="F:DNA binding"/>
    <property type="evidence" value="ECO:0007669"/>
    <property type="project" value="UniProtKB-KW"/>
</dbReference>
<evidence type="ECO:0000256" key="2">
    <source>
        <dbReference type="ARBA" id="ARBA00023125"/>
    </source>
</evidence>
<organism evidence="5 6">
    <name type="scientific">Chitinophaga agrisoli</name>
    <dbReference type="NCBI Taxonomy" id="2607653"/>
    <lineage>
        <taxon>Bacteria</taxon>
        <taxon>Pseudomonadati</taxon>
        <taxon>Bacteroidota</taxon>
        <taxon>Chitinophagia</taxon>
        <taxon>Chitinophagales</taxon>
        <taxon>Chitinophagaceae</taxon>
        <taxon>Chitinophaga</taxon>
    </lineage>
</organism>
<keyword evidence="2" id="KW-0238">DNA-binding</keyword>
<sequence>MRAQKIESGDLDQKLFELFSQLGYDGASMELLAKATGLKKASLYHRFPLGKKQMALRMLEIVAAWIRQHIIAVAKDKDVKPEIRLKKTVAAINKLYNGGANNCLLRTLSVGTDAEDFKGSISNCFHLVTEGFTIIARDLGASPEKARQKAKQVNLLIQGSLVVAGATGETGYFKQSLSKIPSLLAA</sequence>
<dbReference type="Gene3D" id="1.10.357.10">
    <property type="entry name" value="Tetracycline Repressor, domain 2"/>
    <property type="match status" value="1"/>
</dbReference>
<gene>
    <name evidence="5" type="ORF">F0L74_08780</name>
</gene>
<keyword evidence="1" id="KW-0805">Transcription regulation</keyword>
<dbReference type="SUPFAM" id="SSF46689">
    <property type="entry name" value="Homeodomain-like"/>
    <property type="match status" value="1"/>
</dbReference>
<evidence type="ECO:0000313" key="5">
    <source>
        <dbReference type="EMBL" id="KAA2242619.1"/>
    </source>
</evidence>
<feature type="domain" description="HTH tetR-type" evidence="4">
    <location>
        <begin position="17"/>
        <end position="57"/>
    </location>
</feature>
<dbReference type="PANTHER" id="PTHR47506">
    <property type="entry name" value="TRANSCRIPTIONAL REGULATORY PROTEIN"/>
    <property type="match status" value="1"/>
</dbReference>
<name>A0A5B2VX87_9BACT</name>
<reference evidence="5 6" key="1">
    <citation type="submission" date="2019-09" db="EMBL/GenBank/DDBJ databases">
        <title>Chitinophaga ginsengihumi sp. nov., isolated from soil of ginseng rhizosphere.</title>
        <authorList>
            <person name="Lee J."/>
        </authorList>
    </citation>
    <scope>NUCLEOTIDE SEQUENCE [LARGE SCALE GENOMIC DNA]</scope>
    <source>
        <strain evidence="5 6">BN140078</strain>
    </source>
</reference>
<evidence type="ECO:0000259" key="4">
    <source>
        <dbReference type="Pfam" id="PF00440"/>
    </source>
</evidence>
<dbReference type="AlphaFoldDB" id="A0A5B2VX87"/>
<keyword evidence="6" id="KW-1185">Reference proteome</keyword>
<comment type="caution">
    <text evidence="5">The sequence shown here is derived from an EMBL/GenBank/DDBJ whole genome shotgun (WGS) entry which is preliminary data.</text>
</comment>
<dbReference type="Pfam" id="PF00440">
    <property type="entry name" value="TetR_N"/>
    <property type="match status" value="1"/>
</dbReference>
<proteinExistence type="predicted"/>
<dbReference type="RefSeq" id="WP_149837491.1">
    <property type="nucleotide sequence ID" value="NZ_VUOC01000002.1"/>
</dbReference>
<dbReference type="Proteomes" id="UP000324611">
    <property type="component" value="Unassembled WGS sequence"/>
</dbReference>
<protein>
    <submittedName>
        <fullName evidence="5">TetR/AcrR family transcriptional regulator</fullName>
    </submittedName>
</protein>
<dbReference type="PANTHER" id="PTHR47506:SF7">
    <property type="entry name" value="TRANSCRIPTIONAL REGULATORY PROTEIN"/>
    <property type="match status" value="1"/>
</dbReference>
<evidence type="ECO:0000256" key="1">
    <source>
        <dbReference type="ARBA" id="ARBA00023015"/>
    </source>
</evidence>
<reference evidence="5 6" key="2">
    <citation type="submission" date="2019-09" db="EMBL/GenBank/DDBJ databases">
        <authorList>
            <person name="Jin C."/>
        </authorList>
    </citation>
    <scope>NUCLEOTIDE SEQUENCE [LARGE SCALE GENOMIC DNA]</scope>
    <source>
        <strain evidence="5 6">BN140078</strain>
    </source>
</reference>
<keyword evidence="3" id="KW-0804">Transcription</keyword>